<feature type="compositionally biased region" description="Polar residues" evidence="1">
    <location>
        <begin position="1033"/>
        <end position="1055"/>
    </location>
</feature>
<feature type="region of interest" description="Disordered" evidence="1">
    <location>
        <begin position="485"/>
        <end position="511"/>
    </location>
</feature>
<feature type="region of interest" description="Disordered" evidence="1">
    <location>
        <begin position="989"/>
        <end position="1065"/>
    </location>
</feature>
<evidence type="ECO:0000313" key="3">
    <source>
        <dbReference type="EMBL" id="CAD7087694.1"/>
    </source>
</evidence>
<keyword evidence="4" id="KW-1185">Reference proteome</keyword>
<keyword evidence="2" id="KW-0472">Membrane</keyword>
<name>A0A7R8UV78_HERIL</name>
<sequence>MDRKGKKRGTKSPGDPGIKRKFHGNRYTAEKDVTCVSKSAEKLKNEEDIEVAIDESSTYALLSFTLVFSALESVLICKACKSDIKFLKKSQVGLGFNLCIKCKCNEFTTINSCPKMMRKTTIRQRNSLLLFSILAFGFVNIASGQSNYASHANNVEYQGEGLPEEATLDGKVTKLDDLSPIIFLNRTKAVLNCGAGSMQVDLKFNERFYGIAYADFDRNSACQVLGKGDHSYRLELPLKGCGTKQDPQRVFTNNIVVRFHPGLEMDGDEIITIVCRYPPPVAPIPAGLPAPILNAVVPASVVEPPLKGIQILMIICAIMFLTLLLLGLGVSYYCLRRRPIPVVRRLPMSMGSGSEITKLSGSSLGNISAFEGLKIPRAHAPLAVVHSSSGSDGPLISDTIPSDYPSESHSEIEEIDTRSLPASSAGSYENRAFVQETSSLYSENYGHTQEFQAANAIAQASMVPRHPIAVKESSPQFDVQVRVKRAPPLPPSPMTSDTESVATSRHDRNNLSTIMESHEDRESVITMDSLPQDVAHSQFTYIPELHAAPKLDTPPEPGFARVERKEQTEVRHRWPVDFAEPPPVSETRSLVSLGTEMTDTHSVSEMLDTSHLYPMPYHTSVDIEQVIEPPIVVKKPQISSHTVDDVFLRTITEKKTIEDIESHKRRVTEYKAKPIPDPTWDVTIRNYPTEDQIQNRWENFSDISSASGMTLTPKMERASLSLPPAQYISESGEKLTSPELVGNMKPIEIPPQDRAVPNWDILIRVLENADMPEVDDTSSVHSSVYPLTRQLSYEDKTKWKEIITTQSTLRTMLSEAVVREDFERIRNDIRYERIFEPQTWDVLIRILAPPEDDVDGRVIRRNKNKKEAWDTRSRRSSLPTLYEYDSDGGSSVRTIRNDPMPSTSGGYQQHPRSRRTSRSSYRSDNVDMRSMSEMTVDFGRPDHFDNISEGSSIFPQRYYDEEGYEGRSVQRSLSHPSLARSASEFTEHWIAPEGSDMSSPDTTPRARRSQRVLTTFQSRPVQAPAPPTRNRRGSGSTQVVTQTQYVESRVSTFQTDDGDKRPREW</sequence>
<protein>
    <recommendedName>
        <fullName evidence="5">ZP domain-containing protein</fullName>
    </recommendedName>
</protein>
<organism evidence="3 4">
    <name type="scientific">Hermetia illucens</name>
    <name type="common">Black soldier fly</name>
    <dbReference type="NCBI Taxonomy" id="343691"/>
    <lineage>
        <taxon>Eukaryota</taxon>
        <taxon>Metazoa</taxon>
        <taxon>Ecdysozoa</taxon>
        <taxon>Arthropoda</taxon>
        <taxon>Hexapoda</taxon>
        <taxon>Insecta</taxon>
        <taxon>Pterygota</taxon>
        <taxon>Neoptera</taxon>
        <taxon>Endopterygota</taxon>
        <taxon>Diptera</taxon>
        <taxon>Brachycera</taxon>
        <taxon>Stratiomyomorpha</taxon>
        <taxon>Stratiomyidae</taxon>
        <taxon>Hermetiinae</taxon>
        <taxon>Hermetia</taxon>
    </lineage>
</organism>
<evidence type="ECO:0000256" key="2">
    <source>
        <dbReference type="SAM" id="Phobius"/>
    </source>
</evidence>
<dbReference type="FunCoup" id="A0A7R8UV78">
    <property type="interactions" value="6"/>
</dbReference>
<dbReference type="AlphaFoldDB" id="A0A7R8UV78"/>
<feature type="region of interest" description="Disordered" evidence="1">
    <location>
        <begin position="1"/>
        <end position="26"/>
    </location>
</feature>
<gene>
    <name evidence="3" type="ORF">HERILL_LOCUS10379</name>
</gene>
<dbReference type="Proteomes" id="UP000594454">
    <property type="component" value="Chromosome 4"/>
</dbReference>
<proteinExistence type="predicted"/>
<evidence type="ECO:0000256" key="1">
    <source>
        <dbReference type="SAM" id="MobiDB-lite"/>
    </source>
</evidence>
<feature type="transmembrane region" description="Helical" evidence="2">
    <location>
        <begin position="311"/>
        <end position="335"/>
    </location>
</feature>
<evidence type="ECO:0008006" key="5">
    <source>
        <dbReference type="Google" id="ProtNLM"/>
    </source>
</evidence>
<dbReference type="OrthoDB" id="10070678at2759"/>
<accession>A0A7R8UV78</accession>
<dbReference type="InParanoid" id="A0A7R8UV78"/>
<dbReference type="PANTHER" id="PTHR46560:SF11">
    <property type="entry name" value="GH09980P"/>
    <property type="match status" value="1"/>
</dbReference>
<keyword evidence="2" id="KW-1133">Transmembrane helix</keyword>
<evidence type="ECO:0000313" key="4">
    <source>
        <dbReference type="Proteomes" id="UP000594454"/>
    </source>
</evidence>
<dbReference type="PANTHER" id="PTHR46560">
    <property type="entry name" value="CYPHER, ISOFORM B"/>
    <property type="match status" value="1"/>
</dbReference>
<feature type="compositionally biased region" description="Basic residues" evidence="1">
    <location>
        <begin position="1"/>
        <end position="10"/>
    </location>
</feature>
<feature type="region of interest" description="Disordered" evidence="1">
    <location>
        <begin position="880"/>
        <end position="928"/>
    </location>
</feature>
<reference evidence="3 4" key="1">
    <citation type="submission" date="2020-11" db="EMBL/GenBank/DDBJ databases">
        <authorList>
            <person name="Wallbank WR R."/>
            <person name="Pardo Diaz C."/>
            <person name="Kozak K."/>
            <person name="Martin S."/>
            <person name="Jiggins C."/>
            <person name="Moest M."/>
            <person name="Warren A I."/>
            <person name="Generalovic N T."/>
            <person name="Byers J.R.P. K."/>
            <person name="Montejo-Kovacevich G."/>
            <person name="Yen C E."/>
        </authorList>
    </citation>
    <scope>NUCLEOTIDE SEQUENCE [LARGE SCALE GENOMIC DNA]</scope>
</reference>
<feature type="compositionally biased region" description="Polar residues" evidence="1">
    <location>
        <begin position="888"/>
        <end position="907"/>
    </location>
</feature>
<dbReference type="EMBL" id="LR899012">
    <property type="protein sequence ID" value="CAD7087694.1"/>
    <property type="molecule type" value="Genomic_DNA"/>
</dbReference>
<feature type="compositionally biased region" description="Polar residues" evidence="1">
    <location>
        <begin position="1011"/>
        <end position="1020"/>
    </location>
</feature>
<feature type="compositionally biased region" description="Polar residues" evidence="1">
    <location>
        <begin position="494"/>
        <end position="503"/>
    </location>
</feature>
<keyword evidence="2" id="KW-0812">Transmembrane</keyword>